<dbReference type="GO" id="GO:0008870">
    <property type="term" value="F:galactoside O-acetyltransferase activity"/>
    <property type="evidence" value="ECO:0007669"/>
    <property type="project" value="TreeGrafter"/>
</dbReference>
<proteinExistence type="inferred from homology"/>
<dbReference type="PANTHER" id="PTHR43017">
    <property type="entry name" value="GALACTOSIDE O-ACETYLTRANSFERASE"/>
    <property type="match status" value="1"/>
</dbReference>
<name>A0A3A3GPT0_PANTH</name>
<dbReference type="EMBL" id="QYZD01000004">
    <property type="protein sequence ID" value="RJG25212.1"/>
    <property type="molecule type" value="Genomic_DNA"/>
</dbReference>
<comment type="similarity">
    <text evidence="1">Belongs to the transferase hexapeptide repeat family.</text>
</comment>
<dbReference type="AlphaFoldDB" id="A0A3A3GPT0"/>
<gene>
    <name evidence="2" type="ORF">DQX05_07080</name>
</gene>
<dbReference type="PANTHER" id="PTHR43017:SF1">
    <property type="entry name" value="ACETYLTRANSFERASE YJL218W-RELATED"/>
    <property type="match status" value="1"/>
</dbReference>
<evidence type="ECO:0000313" key="2">
    <source>
        <dbReference type="EMBL" id="RJG25212.1"/>
    </source>
</evidence>
<reference evidence="2 3" key="1">
    <citation type="submission" date="2018-09" db="EMBL/GenBank/DDBJ databases">
        <title>Paenibacillus SK2017-BO5.</title>
        <authorList>
            <person name="Piskunova J.V."/>
            <person name="Dubiley S.A."/>
            <person name="Severinov K.V."/>
        </authorList>
    </citation>
    <scope>NUCLEOTIDE SEQUENCE [LARGE SCALE GENOMIC DNA]</scope>
    <source>
        <strain evidence="2 3">BO5</strain>
    </source>
</reference>
<dbReference type="OrthoDB" id="9812571at2"/>
<evidence type="ECO:0000256" key="1">
    <source>
        <dbReference type="RuleBase" id="RU367021"/>
    </source>
</evidence>
<dbReference type="InterPro" id="IPR011004">
    <property type="entry name" value="Trimer_LpxA-like_sf"/>
</dbReference>
<accession>A0A3A3GPT0</accession>
<protein>
    <recommendedName>
        <fullName evidence="1">Acetyltransferase</fullName>
        <ecNumber evidence="1">2.3.1.-</ecNumber>
    </recommendedName>
</protein>
<dbReference type="Proteomes" id="UP000266177">
    <property type="component" value="Unassembled WGS sequence"/>
</dbReference>
<dbReference type="InterPro" id="IPR001451">
    <property type="entry name" value="Hexapep"/>
</dbReference>
<dbReference type="InterPro" id="IPR039369">
    <property type="entry name" value="LacA-like"/>
</dbReference>
<sequence>MKKLLGEIKGNFLIEQPFYCTYGYNISVGNNFFSNIGCTISDGAKVTIGDNVFVAPHVSFLTEGHAFLPDLRNDGWEYAYPITVGSNVWICANVSILPGVTIGDNCIIGAGSVVTKDIPSGMLAYGNPCRVIRPITEEDKNKFKWFEE</sequence>
<dbReference type="EC" id="2.3.1.-" evidence="1"/>
<evidence type="ECO:0000313" key="3">
    <source>
        <dbReference type="Proteomes" id="UP000266177"/>
    </source>
</evidence>
<dbReference type="CDD" id="cd03357">
    <property type="entry name" value="LbH_MAT_GAT"/>
    <property type="match status" value="1"/>
</dbReference>
<keyword evidence="1" id="KW-0012">Acyltransferase</keyword>
<dbReference type="Pfam" id="PF00132">
    <property type="entry name" value="Hexapep"/>
    <property type="match status" value="1"/>
</dbReference>
<keyword evidence="1 2" id="KW-0808">Transferase</keyword>
<dbReference type="Gene3D" id="2.160.10.10">
    <property type="entry name" value="Hexapeptide repeat proteins"/>
    <property type="match status" value="1"/>
</dbReference>
<comment type="caution">
    <text evidence="2">The sequence shown here is derived from an EMBL/GenBank/DDBJ whole genome shotgun (WGS) entry which is preliminary data.</text>
</comment>
<organism evidence="2 3">
    <name type="scientific">Paenibacillus thiaminolyticus</name>
    <name type="common">Bacillus thiaminolyticus</name>
    <dbReference type="NCBI Taxonomy" id="49283"/>
    <lineage>
        <taxon>Bacteria</taxon>
        <taxon>Bacillati</taxon>
        <taxon>Bacillota</taxon>
        <taxon>Bacilli</taxon>
        <taxon>Bacillales</taxon>
        <taxon>Paenibacillaceae</taxon>
        <taxon>Paenibacillus</taxon>
    </lineage>
</organism>
<dbReference type="SUPFAM" id="SSF51161">
    <property type="entry name" value="Trimeric LpxA-like enzymes"/>
    <property type="match status" value="1"/>
</dbReference>